<dbReference type="PANTHER" id="PTHR39460">
    <property type="entry name" value="EXPRESSED PROTEIN"/>
    <property type="match status" value="1"/>
</dbReference>
<dbReference type="PANTHER" id="PTHR39460:SF1">
    <property type="entry name" value="C6 TRANSCRIPTION FACTOR"/>
    <property type="match status" value="1"/>
</dbReference>
<sequence>MITVGQQRLGPFSSCRRSAAEQPLESAAPYHNIHPGRRKPAASCRHRTSTTWRLAIAFLLSLALLCSTASAQVHHQHPSLQKLARKSELLYDHSKPPVPLLRRALIERQEEEIVAATTEAAAATSEIPTPSFTLVSSTDVAAAATATADAGIKSSSLPQPFDTSLGSNFTSTGCPTFFQKMLSDNQFQKCYPLSLLLQQQTSHNFFEAQKSFVRTTFALDAGCNANFARCNALMGSLATKLRSSDSCAADYTNQNPLVMQAYSGLIAYATMYQAGCLKDDKGNYCFANAITLTNTTSLADAYPYYLALGTDLPGAVRPTCSNCLKNTMSIFAGAAGNQSQPISHTYRPAAEQINMGCGPGWVQESVALGSKKNAVTGSAHGSVLRSVIPLGIGLLLWGIMV</sequence>
<evidence type="ECO:0000259" key="1">
    <source>
        <dbReference type="Pfam" id="PF24855"/>
    </source>
</evidence>
<evidence type="ECO:0000313" key="2">
    <source>
        <dbReference type="EMBL" id="KAF2399521.1"/>
    </source>
</evidence>
<keyword evidence="3" id="KW-1185">Reference proteome</keyword>
<dbReference type="Pfam" id="PF24855">
    <property type="entry name" value="DUF7729"/>
    <property type="match status" value="1"/>
</dbReference>
<gene>
    <name evidence="2" type="ORF">EJ06DRAFT_522411</name>
</gene>
<organism evidence="2 3">
    <name type="scientific">Trichodelitschia bisporula</name>
    <dbReference type="NCBI Taxonomy" id="703511"/>
    <lineage>
        <taxon>Eukaryota</taxon>
        <taxon>Fungi</taxon>
        <taxon>Dikarya</taxon>
        <taxon>Ascomycota</taxon>
        <taxon>Pezizomycotina</taxon>
        <taxon>Dothideomycetes</taxon>
        <taxon>Dothideomycetes incertae sedis</taxon>
        <taxon>Phaeotrichales</taxon>
        <taxon>Phaeotrichaceae</taxon>
        <taxon>Trichodelitschia</taxon>
    </lineage>
</organism>
<name>A0A6G1HUD4_9PEZI</name>
<dbReference type="Proteomes" id="UP000799640">
    <property type="component" value="Unassembled WGS sequence"/>
</dbReference>
<evidence type="ECO:0000313" key="3">
    <source>
        <dbReference type="Proteomes" id="UP000799640"/>
    </source>
</evidence>
<proteinExistence type="predicted"/>
<accession>A0A6G1HUD4</accession>
<dbReference type="AlphaFoldDB" id="A0A6G1HUD4"/>
<reference evidence="2" key="1">
    <citation type="journal article" date="2020" name="Stud. Mycol.">
        <title>101 Dothideomycetes genomes: a test case for predicting lifestyles and emergence of pathogens.</title>
        <authorList>
            <person name="Haridas S."/>
            <person name="Albert R."/>
            <person name="Binder M."/>
            <person name="Bloem J."/>
            <person name="Labutti K."/>
            <person name="Salamov A."/>
            <person name="Andreopoulos B."/>
            <person name="Baker S."/>
            <person name="Barry K."/>
            <person name="Bills G."/>
            <person name="Bluhm B."/>
            <person name="Cannon C."/>
            <person name="Castanera R."/>
            <person name="Culley D."/>
            <person name="Daum C."/>
            <person name="Ezra D."/>
            <person name="Gonzalez J."/>
            <person name="Henrissat B."/>
            <person name="Kuo A."/>
            <person name="Liang C."/>
            <person name="Lipzen A."/>
            <person name="Lutzoni F."/>
            <person name="Magnuson J."/>
            <person name="Mondo S."/>
            <person name="Nolan M."/>
            <person name="Ohm R."/>
            <person name="Pangilinan J."/>
            <person name="Park H.-J."/>
            <person name="Ramirez L."/>
            <person name="Alfaro M."/>
            <person name="Sun H."/>
            <person name="Tritt A."/>
            <person name="Yoshinaga Y."/>
            <person name="Zwiers L.-H."/>
            <person name="Turgeon B."/>
            <person name="Goodwin S."/>
            <person name="Spatafora J."/>
            <person name="Crous P."/>
            <person name="Grigoriev I."/>
        </authorList>
    </citation>
    <scope>NUCLEOTIDE SEQUENCE</scope>
    <source>
        <strain evidence="2">CBS 262.69</strain>
    </source>
</reference>
<protein>
    <recommendedName>
        <fullName evidence="1">DUF7729 domain-containing protein</fullName>
    </recommendedName>
</protein>
<feature type="domain" description="DUF7729" evidence="1">
    <location>
        <begin position="156"/>
        <end position="365"/>
    </location>
</feature>
<dbReference type="InterPro" id="IPR056146">
    <property type="entry name" value="DUF7729"/>
</dbReference>
<dbReference type="EMBL" id="ML996697">
    <property type="protein sequence ID" value="KAF2399521.1"/>
    <property type="molecule type" value="Genomic_DNA"/>
</dbReference>
<dbReference type="OrthoDB" id="2564812at2759"/>